<reference evidence="3" key="1">
    <citation type="submission" date="2020-04" db="EMBL/GenBank/DDBJ databases">
        <authorList>
            <person name="Brown S."/>
        </authorList>
    </citation>
    <scope>NUCLEOTIDE SEQUENCE</scope>
    <source>
        <strain evidence="3">DJ015</strain>
    </source>
</reference>
<evidence type="ECO:0000313" key="3">
    <source>
        <dbReference type="EMBL" id="MBC2475404.1"/>
    </source>
</evidence>
<comment type="caution">
    <text evidence="3">The sequence shown here is derived from an EMBL/GenBank/DDBJ whole genome shotgun (WGS) entry which is preliminary data.</text>
</comment>
<feature type="transmembrane region" description="Helical" evidence="1">
    <location>
        <begin position="263"/>
        <end position="286"/>
    </location>
</feature>
<gene>
    <name evidence="3" type="ORF">HGI39_11910</name>
</gene>
<feature type="transmembrane region" description="Helical" evidence="1">
    <location>
        <begin position="230"/>
        <end position="251"/>
    </location>
</feature>
<dbReference type="InterPro" id="IPR002656">
    <property type="entry name" value="Acyl_transf_3_dom"/>
</dbReference>
<proteinExistence type="predicted"/>
<keyword evidence="1" id="KW-0812">Transmembrane</keyword>
<reference evidence="3" key="2">
    <citation type="journal article" date="2022" name="Nat. Biotechnol.">
        <title>Carbon-negative production of acetone and isopropanol by gas fermentation at industrial pilot scale.</title>
        <authorList>
            <person name="Liew F.E."/>
            <person name="Nogle R."/>
            <person name="Abdalla T."/>
            <person name="Rasor B.J."/>
            <person name="Canter C."/>
            <person name="Jensen R.O."/>
            <person name="Wang L."/>
            <person name="Strutz J."/>
            <person name="Chirania P."/>
            <person name="De Tissera S."/>
            <person name="Mueller A.P."/>
            <person name="Ruan Z."/>
            <person name="Gao A."/>
            <person name="Tran L."/>
            <person name="Engle N.L."/>
            <person name="Bromley J.C."/>
            <person name="Daniell J."/>
            <person name="Conrado R."/>
            <person name="Tschaplinski T.J."/>
            <person name="Giannone R.J."/>
            <person name="Hettich R.L."/>
            <person name="Karim A.S."/>
            <person name="Simpson S.D."/>
            <person name="Brown S.D."/>
            <person name="Leang C."/>
            <person name="Jewett M.C."/>
            <person name="Kopke M."/>
        </authorList>
    </citation>
    <scope>NUCLEOTIDE SEQUENCE</scope>
    <source>
        <strain evidence="3">DJ015</strain>
    </source>
</reference>
<feature type="transmembrane region" description="Helical" evidence="1">
    <location>
        <begin position="176"/>
        <end position="197"/>
    </location>
</feature>
<feature type="transmembrane region" description="Helical" evidence="1">
    <location>
        <begin position="37"/>
        <end position="62"/>
    </location>
</feature>
<evidence type="ECO:0000256" key="1">
    <source>
        <dbReference type="SAM" id="Phobius"/>
    </source>
</evidence>
<keyword evidence="3" id="KW-0808">Transferase</keyword>
<feature type="domain" description="Acyltransferase 3" evidence="2">
    <location>
        <begin position="10"/>
        <end position="313"/>
    </location>
</feature>
<dbReference type="GO" id="GO:0016747">
    <property type="term" value="F:acyltransferase activity, transferring groups other than amino-acyl groups"/>
    <property type="evidence" value="ECO:0007669"/>
    <property type="project" value="InterPro"/>
</dbReference>
<dbReference type="RefSeq" id="WP_171780025.1">
    <property type="nucleotide sequence ID" value="NZ_JABAGV010000027.1"/>
</dbReference>
<dbReference type="AlphaFoldDB" id="A0AAW3W8V4"/>
<feature type="transmembrane region" description="Helical" evidence="1">
    <location>
        <begin position="126"/>
        <end position="145"/>
    </location>
</feature>
<feature type="transmembrane region" description="Helical" evidence="1">
    <location>
        <begin position="298"/>
        <end position="320"/>
    </location>
</feature>
<organism evidence="3 4">
    <name type="scientific">Clostridium beijerinckii</name>
    <name type="common">Clostridium MP</name>
    <dbReference type="NCBI Taxonomy" id="1520"/>
    <lineage>
        <taxon>Bacteria</taxon>
        <taxon>Bacillati</taxon>
        <taxon>Bacillota</taxon>
        <taxon>Clostridia</taxon>
        <taxon>Eubacteriales</taxon>
        <taxon>Clostridiaceae</taxon>
        <taxon>Clostridium</taxon>
    </lineage>
</organism>
<feature type="transmembrane region" description="Helical" evidence="1">
    <location>
        <begin position="152"/>
        <end position="170"/>
    </location>
</feature>
<dbReference type="Pfam" id="PF01757">
    <property type="entry name" value="Acyl_transf_3"/>
    <property type="match status" value="1"/>
</dbReference>
<feature type="transmembrane region" description="Helical" evidence="1">
    <location>
        <begin position="7"/>
        <end position="25"/>
    </location>
</feature>
<feature type="transmembrane region" description="Helical" evidence="1">
    <location>
        <begin position="83"/>
        <end position="106"/>
    </location>
</feature>
<accession>A0AAW3W8V4</accession>
<dbReference type="EMBL" id="JABAGV010000027">
    <property type="protein sequence ID" value="MBC2475404.1"/>
    <property type="molecule type" value="Genomic_DNA"/>
</dbReference>
<dbReference type="Proteomes" id="UP001194098">
    <property type="component" value="Unassembled WGS sequence"/>
</dbReference>
<keyword evidence="1" id="KW-0472">Membrane</keyword>
<evidence type="ECO:0000313" key="4">
    <source>
        <dbReference type="Proteomes" id="UP001194098"/>
    </source>
</evidence>
<feature type="transmembrane region" description="Helical" evidence="1">
    <location>
        <begin position="206"/>
        <end position="224"/>
    </location>
</feature>
<sequence>MDGNRKRIFFIDFIKALSIIMVIITHSNITGIIRNKYLFQFTIDMAVPFFIIITGYTYTMSLENKKINSTKEWFRFENFSHKLIRLVPAFVFALLIEIIYAIHLGYDLKRIAVDIIKTGAYGQGGYYFWILLQILIVFPFMINLLKKDYISGTITIISIHLLSELLIHHFNVNILIYRLLFVRYIIFIWLGITLFYYKDKIKLRHVWLPAFWSFLFIYSISFLGYQVRLFTYWTGTSLPTAFYPFLFIFLLQKIDNLKINKKVENIIVIIGRASYHVYLVQMVYYFSPISNTLITKIGLLKAISINIIICIVIGVMYYALENIILYRIKNIRYSN</sequence>
<evidence type="ECO:0000259" key="2">
    <source>
        <dbReference type="Pfam" id="PF01757"/>
    </source>
</evidence>
<keyword evidence="1" id="KW-1133">Transmembrane helix</keyword>
<name>A0AAW3W8V4_CLOBE</name>
<protein>
    <submittedName>
        <fullName evidence="3">Acyltransferase</fullName>
    </submittedName>
</protein>
<keyword evidence="3" id="KW-0012">Acyltransferase</keyword>